<sequence>VASADVSHVISTLHSGFVPTDVLGVYDRPPTDPHAILLRKIAELTLFITAVDEDGNWLIVKPKLQHEKMGVEITVAAHDTTGGMKTKISEAAMIAKLGINVYITKAGTPHSLRALRGEVDDAPDDWLGTVICSSKNRIFQNTDGQG</sequence>
<evidence type="ECO:0000313" key="6">
    <source>
        <dbReference type="Proteomes" id="UP000287651"/>
    </source>
</evidence>
<reference evidence="5 6" key="1">
    <citation type="journal article" date="2014" name="Agronomy (Basel)">
        <title>A Draft Genome Sequence for Ensete ventricosum, the Drought-Tolerant Tree Against Hunger.</title>
        <authorList>
            <person name="Harrison J."/>
            <person name="Moore K.A."/>
            <person name="Paszkiewicz K."/>
            <person name="Jones T."/>
            <person name="Grant M."/>
            <person name="Ambacheew D."/>
            <person name="Muzemil S."/>
            <person name="Studholme D.J."/>
        </authorList>
    </citation>
    <scope>NUCLEOTIDE SEQUENCE [LARGE SCALE GENOMIC DNA]</scope>
</reference>
<comment type="caution">
    <text evidence="5">The sequence shown here is derived from an EMBL/GenBank/DDBJ whole genome shotgun (WGS) entry which is preliminary data.</text>
</comment>
<evidence type="ECO:0008006" key="7">
    <source>
        <dbReference type="Google" id="ProtNLM"/>
    </source>
</evidence>
<keyword evidence="3" id="KW-0418">Kinase</keyword>
<dbReference type="Proteomes" id="UP000287651">
    <property type="component" value="Unassembled WGS sequence"/>
</dbReference>
<name>A0A426XFR5_ENSVE</name>
<evidence type="ECO:0000256" key="4">
    <source>
        <dbReference type="ARBA" id="ARBA00022840"/>
    </source>
</evidence>
<dbReference type="InterPro" id="IPR036393">
    <property type="entry name" value="AceGlu_kinase-like_sf"/>
</dbReference>
<organism evidence="5 6">
    <name type="scientific">Ensete ventricosum</name>
    <name type="common">Abyssinian banana</name>
    <name type="synonym">Musa ensete</name>
    <dbReference type="NCBI Taxonomy" id="4639"/>
    <lineage>
        <taxon>Eukaryota</taxon>
        <taxon>Viridiplantae</taxon>
        <taxon>Streptophyta</taxon>
        <taxon>Embryophyta</taxon>
        <taxon>Tracheophyta</taxon>
        <taxon>Spermatophyta</taxon>
        <taxon>Magnoliopsida</taxon>
        <taxon>Liliopsida</taxon>
        <taxon>Zingiberales</taxon>
        <taxon>Musaceae</taxon>
        <taxon>Ensete</taxon>
    </lineage>
</organism>
<dbReference type="GO" id="GO:0102043">
    <property type="term" value="F:isopentenyl phosphate kinase activity"/>
    <property type="evidence" value="ECO:0007669"/>
    <property type="project" value="TreeGrafter"/>
</dbReference>
<accession>A0A426XFR5</accession>
<dbReference type="GO" id="GO:0005524">
    <property type="term" value="F:ATP binding"/>
    <property type="evidence" value="ECO:0007669"/>
    <property type="project" value="UniProtKB-KW"/>
</dbReference>
<dbReference type="GO" id="GO:0016301">
    <property type="term" value="F:kinase activity"/>
    <property type="evidence" value="ECO:0007669"/>
    <property type="project" value="UniProtKB-KW"/>
</dbReference>
<dbReference type="GO" id="GO:0016114">
    <property type="term" value="P:terpenoid biosynthetic process"/>
    <property type="evidence" value="ECO:0007669"/>
    <property type="project" value="TreeGrafter"/>
</dbReference>
<dbReference type="AlphaFoldDB" id="A0A426XFR5"/>
<keyword evidence="1" id="KW-0808">Transferase</keyword>
<protein>
    <recommendedName>
        <fullName evidence="7">Isopentenyl phosphate kinase</fullName>
    </recommendedName>
</protein>
<dbReference type="Gene3D" id="3.40.1160.10">
    <property type="entry name" value="Acetylglutamate kinase-like"/>
    <property type="match status" value="1"/>
</dbReference>
<evidence type="ECO:0000256" key="3">
    <source>
        <dbReference type="ARBA" id="ARBA00022777"/>
    </source>
</evidence>
<feature type="non-terminal residue" evidence="5">
    <location>
        <position position="1"/>
    </location>
</feature>
<dbReference type="SUPFAM" id="SSF53633">
    <property type="entry name" value="Carbamate kinase-like"/>
    <property type="match status" value="1"/>
</dbReference>
<keyword evidence="4" id="KW-0067">ATP-binding</keyword>
<proteinExistence type="predicted"/>
<evidence type="ECO:0000256" key="1">
    <source>
        <dbReference type="ARBA" id="ARBA00022679"/>
    </source>
</evidence>
<dbReference type="PANTHER" id="PTHR43654:SF1">
    <property type="entry name" value="ISOPENTENYL PHOSPHATE KINASE"/>
    <property type="match status" value="1"/>
</dbReference>
<gene>
    <name evidence="5" type="ORF">B296_00043884</name>
</gene>
<dbReference type="EMBL" id="AMZH03021315">
    <property type="protein sequence ID" value="RRT38318.1"/>
    <property type="molecule type" value="Genomic_DNA"/>
</dbReference>
<dbReference type="PANTHER" id="PTHR43654">
    <property type="entry name" value="GLUTAMATE 5-KINASE"/>
    <property type="match status" value="1"/>
</dbReference>
<keyword evidence="2" id="KW-0547">Nucleotide-binding</keyword>
<evidence type="ECO:0000256" key="2">
    <source>
        <dbReference type="ARBA" id="ARBA00022741"/>
    </source>
</evidence>
<dbReference type="GO" id="GO:0005829">
    <property type="term" value="C:cytosol"/>
    <property type="evidence" value="ECO:0007669"/>
    <property type="project" value="TreeGrafter"/>
</dbReference>
<evidence type="ECO:0000313" key="5">
    <source>
        <dbReference type="EMBL" id="RRT38318.1"/>
    </source>
</evidence>